<dbReference type="EMBL" id="CP014672">
    <property type="protein sequence ID" value="ANW97723.1"/>
    <property type="molecule type" value="Genomic_DNA"/>
</dbReference>
<sequence length="136" mass="15440">MGKYGIPITLDTERHMIFNLNVLEACIEKYQNMDDILNAFCNIKAAKEIGLLMINEATEMWNEDHPDAKKPLLKDEKHLGRLLAGMAKINEFMEKVRQAMLEGLPQEAVQEVEEIEKNLMAAAQKKTTGPKNQGQK</sequence>
<dbReference type="Proteomes" id="UP000092971">
    <property type="component" value="Chromosome"/>
</dbReference>
<reference evidence="1 2" key="1">
    <citation type="submission" date="2016-02" db="EMBL/GenBank/DDBJ databases">
        <title>Comparison of Clostridium stercorarium subspecies using comparative genomics and transcriptomics.</title>
        <authorList>
            <person name="Schellenberg J."/>
            <person name="Thallinger G."/>
            <person name="Levin D.B."/>
            <person name="Zhang X."/>
            <person name="Alvare G."/>
            <person name="Fristensky B."/>
            <person name="Sparling R."/>
        </authorList>
    </citation>
    <scope>NUCLEOTIDE SEQUENCE [LARGE SCALE GENOMIC DNA]</scope>
    <source>
        <strain evidence="1 2">DSM 2910</strain>
    </source>
</reference>
<protein>
    <submittedName>
        <fullName evidence="1">Uncharacterized protein</fullName>
    </submittedName>
</protein>
<evidence type="ECO:0000313" key="1">
    <source>
        <dbReference type="EMBL" id="ANW97723.1"/>
    </source>
</evidence>
<accession>A0A1B1YAC2</accession>
<dbReference type="AlphaFoldDB" id="A0A1B1YAC2"/>
<gene>
    <name evidence="1" type="ORF">CSTERTH_01090</name>
</gene>
<evidence type="ECO:0000313" key="2">
    <source>
        <dbReference type="Proteomes" id="UP000092971"/>
    </source>
</evidence>
<organism evidence="1 2">
    <name type="scientific">Thermoclostridium stercorarium subsp. thermolacticum DSM 2910</name>
    <dbReference type="NCBI Taxonomy" id="1121336"/>
    <lineage>
        <taxon>Bacteria</taxon>
        <taxon>Bacillati</taxon>
        <taxon>Bacillota</taxon>
        <taxon>Clostridia</taxon>
        <taxon>Eubacteriales</taxon>
        <taxon>Oscillospiraceae</taxon>
        <taxon>Thermoclostridium</taxon>
    </lineage>
</organism>
<proteinExistence type="predicted"/>
<name>A0A1B1YAC2_THEST</name>